<dbReference type="Proteomes" id="UP001227162">
    <property type="component" value="Unassembled WGS sequence"/>
</dbReference>
<feature type="chain" id="PRO_5042589809" description="Rap1a immunity protein domain-containing protein" evidence="1">
    <location>
        <begin position="25"/>
        <end position="110"/>
    </location>
</feature>
<evidence type="ECO:0000313" key="2">
    <source>
        <dbReference type="EMBL" id="MDQ2094044.1"/>
    </source>
</evidence>
<protein>
    <recommendedName>
        <fullName evidence="4">Rap1a immunity protein domain-containing protein</fullName>
    </recommendedName>
</protein>
<accession>A0AAJ1X5W2</accession>
<evidence type="ECO:0000313" key="3">
    <source>
        <dbReference type="Proteomes" id="UP001227162"/>
    </source>
</evidence>
<keyword evidence="1" id="KW-0732">Signal</keyword>
<evidence type="ECO:0008006" key="4">
    <source>
        <dbReference type="Google" id="ProtNLM"/>
    </source>
</evidence>
<comment type="caution">
    <text evidence="2">The sequence shown here is derived from an EMBL/GenBank/DDBJ whole genome shotgun (WGS) entry which is preliminary data.</text>
</comment>
<evidence type="ECO:0000256" key="1">
    <source>
        <dbReference type="SAM" id="SignalP"/>
    </source>
</evidence>
<dbReference type="EMBL" id="JANFFA010000002">
    <property type="protein sequence ID" value="MDQ2094044.1"/>
    <property type="molecule type" value="Genomic_DNA"/>
</dbReference>
<dbReference type="RefSeq" id="WP_317625665.1">
    <property type="nucleotide sequence ID" value="NZ_JANFFA010000002.1"/>
</dbReference>
<sequence>MMRRAFSTGATLLLGHVLAQAVHAQDVGAPDGWSIEKCDRYKAAWAHMQPETRPGIGAGFLRDHAAFLASGCLSGRVCPQSPAEIELADTLSLMAVADGMAGSFTPFSCD</sequence>
<organism evidence="2 3">
    <name type="scientific">Rhodalgimonas zhirmunskyi</name>
    <dbReference type="NCBI Taxonomy" id="2964767"/>
    <lineage>
        <taxon>Bacteria</taxon>
        <taxon>Pseudomonadati</taxon>
        <taxon>Pseudomonadota</taxon>
        <taxon>Alphaproteobacteria</taxon>
        <taxon>Rhodobacterales</taxon>
        <taxon>Roseobacteraceae</taxon>
        <taxon>Rhodalgimonas</taxon>
    </lineage>
</organism>
<proteinExistence type="predicted"/>
<dbReference type="AlphaFoldDB" id="A0AAJ1X5W2"/>
<gene>
    <name evidence="2" type="ORF">NOI20_07980</name>
</gene>
<reference evidence="2" key="1">
    <citation type="submission" date="2022-07" db="EMBL/GenBank/DDBJ databases">
        <authorList>
            <person name="Otstavnykh N."/>
            <person name="Isaeva M."/>
            <person name="Bystritskaya E."/>
        </authorList>
    </citation>
    <scope>NUCLEOTIDE SEQUENCE</scope>
    <source>
        <strain evidence="2">10Alg 79</strain>
    </source>
</reference>
<name>A0AAJ1X5W2_9RHOB</name>
<reference evidence="2" key="2">
    <citation type="submission" date="2023-04" db="EMBL/GenBank/DDBJ databases">
        <title>'Rhodoalgimonas zhirmunskyi' gen. nov., isolated from a red alga.</title>
        <authorList>
            <person name="Nedashkovskaya O.I."/>
            <person name="Otstavnykh N.Y."/>
            <person name="Bystritskaya E.P."/>
            <person name="Balabanova L.A."/>
            <person name="Isaeva M.P."/>
        </authorList>
    </citation>
    <scope>NUCLEOTIDE SEQUENCE</scope>
    <source>
        <strain evidence="2">10Alg 79</strain>
    </source>
</reference>
<keyword evidence="3" id="KW-1185">Reference proteome</keyword>
<feature type="signal peptide" evidence="1">
    <location>
        <begin position="1"/>
        <end position="24"/>
    </location>
</feature>